<evidence type="ECO:0000256" key="3">
    <source>
        <dbReference type="ARBA" id="ARBA00022722"/>
    </source>
</evidence>
<keyword evidence="10" id="KW-1185">Reference proteome</keyword>
<evidence type="ECO:0000259" key="8">
    <source>
        <dbReference type="SMART" id="SM00343"/>
    </source>
</evidence>
<feature type="region of interest" description="Disordered" evidence="7">
    <location>
        <begin position="338"/>
        <end position="358"/>
    </location>
</feature>
<organism evidence="9 10">
    <name type="scientific">Tanacetum coccineum</name>
    <dbReference type="NCBI Taxonomy" id="301880"/>
    <lineage>
        <taxon>Eukaryota</taxon>
        <taxon>Viridiplantae</taxon>
        <taxon>Streptophyta</taxon>
        <taxon>Embryophyta</taxon>
        <taxon>Tracheophyta</taxon>
        <taxon>Spermatophyta</taxon>
        <taxon>Magnoliopsida</taxon>
        <taxon>eudicotyledons</taxon>
        <taxon>Gunneridae</taxon>
        <taxon>Pentapetalae</taxon>
        <taxon>asterids</taxon>
        <taxon>campanulids</taxon>
        <taxon>Asterales</taxon>
        <taxon>Asteraceae</taxon>
        <taxon>Asteroideae</taxon>
        <taxon>Anthemideae</taxon>
        <taxon>Anthemidinae</taxon>
        <taxon>Tanacetum</taxon>
    </lineage>
</organism>
<feature type="region of interest" description="Disordered" evidence="7">
    <location>
        <begin position="1"/>
        <end position="124"/>
    </location>
</feature>
<evidence type="ECO:0000313" key="10">
    <source>
        <dbReference type="Proteomes" id="UP001151760"/>
    </source>
</evidence>
<dbReference type="InterPro" id="IPR043502">
    <property type="entry name" value="DNA/RNA_pol_sf"/>
</dbReference>
<feature type="domain" description="CCHC-type" evidence="8">
    <location>
        <begin position="507"/>
        <end position="523"/>
    </location>
</feature>
<dbReference type="InterPro" id="IPR032567">
    <property type="entry name" value="RTL1-rel"/>
</dbReference>
<dbReference type="Proteomes" id="UP001151760">
    <property type="component" value="Unassembled WGS sequence"/>
</dbReference>
<evidence type="ECO:0000256" key="6">
    <source>
        <dbReference type="ARBA" id="ARBA00022918"/>
    </source>
</evidence>
<feature type="domain" description="CCHC-type" evidence="8">
    <location>
        <begin position="474"/>
        <end position="490"/>
    </location>
</feature>
<protein>
    <submittedName>
        <fullName evidence="9">Reverse transcriptase domain-containing protein</fullName>
    </submittedName>
</protein>
<dbReference type="Gene3D" id="2.40.70.10">
    <property type="entry name" value="Acid Proteases"/>
    <property type="match status" value="1"/>
</dbReference>
<dbReference type="InterPro" id="IPR021109">
    <property type="entry name" value="Peptidase_aspartic_dom_sf"/>
</dbReference>
<dbReference type="CDD" id="cd00303">
    <property type="entry name" value="retropepsin_like"/>
    <property type="match status" value="1"/>
</dbReference>
<dbReference type="SUPFAM" id="SSF50630">
    <property type="entry name" value="Acid proteases"/>
    <property type="match status" value="1"/>
</dbReference>
<keyword evidence="1" id="KW-0808">Transferase</keyword>
<keyword evidence="4" id="KW-0255">Endonuclease</keyword>
<feature type="compositionally biased region" description="Basic and acidic residues" evidence="7">
    <location>
        <begin position="92"/>
        <end position="103"/>
    </location>
</feature>
<dbReference type="Pfam" id="PF08284">
    <property type="entry name" value="RVP_2"/>
    <property type="match status" value="1"/>
</dbReference>
<evidence type="ECO:0000256" key="4">
    <source>
        <dbReference type="ARBA" id="ARBA00022759"/>
    </source>
</evidence>
<evidence type="ECO:0000256" key="1">
    <source>
        <dbReference type="ARBA" id="ARBA00022679"/>
    </source>
</evidence>
<comment type="caution">
    <text evidence="9">The sequence shown here is derived from an EMBL/GenBank/DDBJ whole genome shotgun (WGS) entry which is preliminary data.</text>
</comment>
<sequence length="1050" mass="117712">MDASELPEMDPYEEVAQQGHAPPLSPAYVPDLIKLDGHVPVYVPEPEHPEYHVPSDDDMHEDSIDYPNEPEDDDEDPKEDLIEEHEPENDDKDLKEDPSKEHEPEDEDTKEEEPSEGSDETEPFEEDETAILIDAFTAGSPPFPLPPTSPAYDQAPLGHRAAMIYMRDDIPEEDMLPQRRFILTTPPPRYDVAESSITAAARPLRGQAADRVEDVGYVIALQASEHRMMTSIEEVNLRRTAYETELHEIRQAYLSFKARNRELLARLKTLETHVSRMEWYRQTADDRAIAHRMRTRVLEARAQIDTVEDTGSSLTRQGTNVAMTPESIQAMIDQALQKNSTHTQDDGSQSSGGGLRRPVQPAGVALTWWYGHVRTLGHDAAYAMTWGTLKKKLTNKYCPKCKIKKLEIELWNLKNDNKRKADDSSRNNQQQQPHKKQNVARAYTTGPGEKKAYTGNLPLCTKCNYHHTGQCAPKCGNCKRYGHTTSDCRVNTNNNNNKKKKNQKAGACYECGSTGHIKKNRLKLKNRGNGNGNGVAQGRAYALGGRDATPNSNVITGTFLLNNRYALILFDTGANRSFVSTTFSTLIDITPTTLENHYDVELADGKIIGVNTIIRGCTLNFMNHPFNIDLMLVPLGSFDIIIGMDWLRKYHGVIIYDKKIVCVPFGRETTKVFVKGIPPARQVEFQIDLVPSAAPVARAPYRLAPSEMKELVEQFQELFDKDRKGIHVDPAKIESVKDWALQSRNIFDWGKKEETCLIDQGRSYIAHTILALSKGSENFIVYIAMLHHKENGVVLMQNEKVIAYASPQLKIHEKNYTTHDLELGAVVIASKTFLGFASPRPEIPGMGNGRKSPMTLSLNSLRTDATVTDIICVIVDTSYKVAHFQPNEGNLSYDKKVNEALHEGSSHPTCYDTIIKAAPFEALYGRKCRSHVCWAEVGDAQLIGPAIIHETTKKIVQIKNRIQAAHDRQKSYANIRRKPLDFQVGDRVMLKVSPWKGVVLFGKQGLDGTLNEVLSLPGNVRINQAEIPTSLHQDCTVAKCRVLSLEDKAL</sequence>
<evidence type="ECO:0000313" key="9">
    <source>
        <dbReference type="EMBL" id="GJS91549.1"/>
    </source>
</evidence>
<dbReference type="GO" id="GO:0003964">
    <property type="term" value="F:RNA-directed DNA polymerase activity"/>
    <property type="evidence" value="ECO:0007669"/>
    <property type="project" value="UniProtKB-KW"/>
</dbReference>
<dbReference type="PANTHER" id="PTHR15503">
    <property type="entry name" value="LDOC1 RELATED"/>
    <property type="match status" value="1"/>
</dbReference>
<reference evidence="9" key="2">
    <citation type="submission" date="2022-01" db="EMBL/GenBank/DDBJ databases">
        <authorList>
            <person name="Yamashiro T."/>
            <person name="Shiraishi A."/>
            <person name="Satake H."/>
            <person name="Nakayama K."/>
        </authorList>
    </citation>
    <scope>NUCLEOTIDE SEQUENCE</scope>
</reference>
<proteinExistence type="predicted"/>
<accession>A0ABQ4ZMT0</accession>
<keyword evidence="3" id="KW-0540">Nuclease</keyword>
<feature type="region of interest" description="Disordered" evidence="7">
    <location>
        <begin position="418"/>
        <end position="441"/>
    </location>
</feature>
<dbReference type="InterPro" id="IPR001878">
    <property type="entry name" value="Znf_CCHC"/>
</dbReference>
<dbReference type="SUPFAM" id="SSF56672">
    <property type="entry name" value="DNA/RNA polymerases"/>
    <property type="match status" value="1"/>
</dbReference>
<name>A0ABQ4ZMT0_9ASTR</name>
<evidence type="ECO:0000256" key="7">
    <source>
        <dbReference type="SAM" id="MobiDB-lite"/>
    </source>
</evidence>
<feature type="compositionally biased region" description="Basic and acidic residues" evidence="7">
    <location>
        <begin position="45"/>
        <end position="63"/>
    </location>
</feature>
<evidence type="ECO:0000256" key="2">
    <source>
        <dbReference type="ARBA" id="ARBA00022695"/>
    </source>
</evidence>
<keyword evidence="6 9" id="KW-0695">RNA-directed DNA polymerase</keyword>
<dbReference type="PANTHER" id="PTHR15503:SF45">
    <property type="entry name" value="RNA-DIRECTED DNA POLYMERASE HOMOLOG"/>
    <property type="match status" value="1"/>
</dbReference>
<gene>
    <name evidence="9" type="ORF">Tco_0774185</name>
</gene>
<feature type="compositionally biased region" description="Acidic residues" evidence="7">
    <location>
        <begin position="1"/>
        <end position="13"/>
    </location>
</feature>
<feature type="compositionally biased region" description="Acidic residues" evidence="7">
    <location>
        <begin position="68"/>
        <end position="91"/>
    </location>
</feature>
<dbReference type="InterPro" id="IPR041373">
    <property type="entry name" value="RT_RNaseH"/>
</dbReference>
<keyword evidence="5" id="KW-0378">Hydrolase</keyword>
<feature type="compositionally biased region" description="Acidic residues" evidence="7">
    <location>
        <begin position="104"/>
        <end position="124"/>
    </location>
</feature>
<reference evidence="9" key="1">
    <citation type="journal article" date="2022" name="Int. J. Mol. Sci.">
        <title>Draft Genome of Tanacetum Coccineum: Genomic Comparison of Closely Related Tanacetum-Family Plants.</title>
        <authorList>
            <person name="Yamashiro T."/>
            <person name="Shiraishi A."/>
            <person name="Nakayama K."/>
            <person name="Satake H."/>
        </authorList>
    </citation>
    <scope>NUCLEOTIDE SEQUENCE</scope>
</reference>
<dbReference type="Pfam" id="PF17917">
    <property type="entry name" value="RT_RNaseH"/>
    <property type="match status" value="1"/>
</dbReference>
<dbReference type="EMBL" id="BQNB010011514">
    <property type="protein sequence ID" value="GJS91549.1"/>
    <property type="molecule type" value="Genomic_DNA"/>
</dbReference>
<keyword evidence="2" id="KW-0548">Nucleotidyltransferase</keyword>
<evidence type="ECO:0000256" key="5">
    <source>
        <dbReference type="ARBA" id="ARBA00022801"/>
    </source>
</evidence>
<dbReference type="SMART" id="SM00343">
    <property type="entry name" value="ZnF_C2HC"/>
    <property type="match status" value="2"/>
</dbReference>